<evidence type="ECO:0000313" key="2">
    <source>
        <dbReference type="EMBL" id="KIO44169.1"/>
    </source>
</evidence>
<keyword evidence="1" id="KW-0812">Transmembrane</keyword>
<feature type="transmembrane region" description="Helical" evidence="1">
    <location>
        <begin position="73"/>
        <end position="91"/>
    </location>
</feature>
<dbReference type="OrthoDB" id="9815897at2"/>
<evidence type="ECO:0000313" key="4">
    <source>
        <dbReference type="Proteomes" id="UP000031937"/>
    </source>
</evidence>
<evidence type="ECO:0000313" key="3">
    <source>
        <dbReference type="EMBL" id="KIO47174.1"/>
    </source>
</evidence>
<organism evidence="2 5">
    <name type="scientific">Sanguibacteroides justesenii</name>
    <dbReference type="NCBI Taxonomy" id="1547597"/>
    <lineage>
        <taxon>Bacteria</taxon>
        <taxon>Pseudomonadati</taxon>
        <taxon>Bacteroidota</taxon>
        <taxon>Bacteroidia</taxon>
        <taxon>Bacteroidales</taxon>
        <taxon>Porphyromonadaceae</taxon>
        <taxon>Sanguibacteroides</taxon>
    </lineage>
</organism>
<gene>
    <name evidence="2" type="ORF">BA92_12400</name>
    <name evidence="3" type="ORF">IE90_00840</name>
</gene>
<evidence type="ECO:0000256" key="1">
    <source>
        <dbReference type="SAM" id="Phobius"/>
    </source>
</evidence>
<protein>
    <submittedName>
        <fullName evidence="2">Uncharacterized protein</fullName>
    </submittedName>
</protein>
<name>A0A0C3RFS2_9PORP</name>
<comment type="caution">
    <text evidence="2">The sequence shown here is derived from an EMBL/GenBank/DDBJ whole genome shotgun (WGS) entry which is preliminary data.</text>
</comment>
<dbReference type="Proteomes" id="UP000031937">
    <property type="component" value="Unassembled WGS sequence"/>
</dbReference>
<evidence type="ECO:0000313" key="5">
    <source>
        <dbReference type="Proteomes" id="UP000031980"/>
    </source>
</evidence>
<feature type="transmembrane region" description="Helical" evidence="1">
    <location>
        <begin position="43"/>
        <end position="61"/>
    </location>
</feature>
<dbReference type="Proteomes" id="UP000031980">
    <property type="component" value="Unassembled WGS sequence"/>
</dbReference>
<keyword evidence="1" id="KW-1133">Transmembrane helix</keyword>
<keyword evidence="1" id="KW-0472">Membrane</keyword>
<dbReference type="Pfam" id="PF10825">
    <property type="entry name" value="DUF2752"/>
    <property type="match status" value="1"/>
</dbReference>
<dbReference type="EMBL" id="JPIU01000040">
    <property type="protein sequence ID" value="KIO44169.1"/>
    <property type="molecule type" value="Genomic_DNA"/>
</dbReference>
<dbReference type="RefSeq" id="WP_041502013.1">
    <property type="nucleotide sequence ID" value="NZ_JPIT01000007.1"/>
</dbReference>
<dbReference type="EMBL" id="JPIT01000007">
    <property type="protein sequence ID" value="KIO47174.1"/>
    <property type="molecule type" value="Genomic_DNA"/>
</dbReference>
<dbReference type="AlphaFoldDB" id="A0A0C3RFS2"/>
<accession>A0A0C3RFS2</accession>
<dbReference type="InterPro" id="IPR021215">
    <property type="entry name" value="DUF2752"/>
</dbReference>
<reference evidence="3 4" key="2">
    <citation type="submission" date="2014-07" db="EMBL/GenBank/DDBJ databases">
        <title>Porphyromonadaceae bacterium OUH 334697 = ATCC BAA-2682 = DSM 28341 draft genome.</title>
        <authorList>
            <person name="Sydenham T.V."/>
            <person name="Hasman H."/>
            <person name="Justesen U.S."/>
        </authorList>
    </citation>
    <scope>NUCLEOTIDE SEQUENCE [LARGE SCALE GENOMIC DNA]</scope>
    <source>
        <strain evidence="3 4">OUH 334697</strain>
    </source>
</reference>
<proteinExistence type="predicted"/>
<keyword evidence="5" id="KW-1185">Reference proteome</keyword>
<reference evidence="2 5" key="1">
    <citation type="submission" date="2014-07" db="EMBL/GenBank/DDBJ databases">
        <title>Porphyromonadaceae bacterium OUH 308042 = ATCC BAA-2681 = DSM 28342 draft genome.</title>
        <authorList>
            <person name="Sydenham T.V."/>
            <person name="Hasman H."/>
            <person name="Justensen U.S."/>
        </authorList>
    </citation>
    <scope>NUCLEOTIDE SEQUENCE [LARGE SCALE GENOMIC DNA]</scope>
    <source>
        <strain evidence="2 5">OUH 308042</strain>
    </source>
</reference>
<sequence>MTEWFEVHQLSCWIKTLCGIDCPGCGFQTAMLLLMKGEVSESVVTYPALLPFMWFILLIIGRIVGIKKIETSILKISGFACLIIILISYLFKLMSI</sequence>